<evidence type="ECO:0000313" key="2">
    <source>
        <dbReference type="Proteomes" id="UP000601435"/>
    </source>
</evidence>
<keyword evidence="2" id="KW-1185">Reference proteome</keyword>
<dbReference type="Proteomes" id="UP000601435">
    <property type="component" value="Unassembled WGS sequence"/>
</dbReference>
<name>A0A812XST4_9DINO</name>
<organism evidence="1 2">
    <name type="scientific">Symbiodinium necroappetens</name>
    <dbReference type="NCBI Taxonomy" id="1628268"/>
    <lineage>
        <taxon>Eukaryota</taxon>
        <taxon>Sar</taxon>
        <taxon>Alveolata</taxon>
        <taxon>Dinophyceae</taxon>
        <taxon>Suessiales</taxon>
        <taxon>Symbiodiniaceae</taxon>
        <taxon>Symbiodinium</taxon>
    </lineage>
</organism>
<accession>A0A812XST4</accession>
<comment type="caution">
    <text evidence="1">The sequence shown here is derived from an EMBL/GenBank/DDBJ whole genome shotgun (WGS) entry which is preliminary data.</text>
</comment>
<gene>
    <name evidence="1" type="ORF">SNEC2469_LOCUS21813</name>
</gene>
<sequence>MALVPHEPAGFSKSTLYDGLKLVMVPLNEEEEEVQMDPEKGPLVLQLDGTLTHLQTVRGIAGGGQIGEKLWPQMTSTEQTCALYICAKKNRYIKDRLEHEK</sequence>
<dbReference type="OrthoDB" id="407526at2759"/>
<reference evidence="1" key="1">
    <citation type="submission" date="2021-02" db="EMBL/GenBank/DDBJ databases">
        <authorList>
            <person name="Dougan E. K."/>
            <person name="Rhodes N."/>
            <person name="Thang M."/>
            <person name="Chan C."/>
        </authorList>
    </citation>
    <scope>NUCLEOTIDE SEQUENCE</scope>
</reference>
<dbReference type="EMBL" id="CAJNJA010038943">
    <property type="protein sequence ID" value="CAE7752067.1"/>
    <property type="molecule type" value="Genomic_DNA"/>
</dbReference>
<evidence type="ECO:0000313" key="1">
    <source>
        <dbReference type="EMBL" id="CAE7752067.1"/>
    </source>
</evidence>
<proteinExistence type="predicted"/>
<protein>
    <submittedName>
        <fullName evidence="1">Uncharacterized protein</fullName>
    </submittedName>
</protein>
<dbReference type="AlphaFoldDB" id="A0A812XST4"/>